<dbReference type="InterPro" id="IPR055946">
    <property type="entry name" value="DUF7524"/>
</dbReference>
<keyword evidence="1" id="KW-1133">Transmembrane helix</keyword>
<dbReference type="AlphaFoldDB" id="A0A1I6GRA2"/>
<evidence type="ECO:0000313" key="2">
    <source>
        <dbReference type="EMBL" id="SFR44708.1"/>
    </source>
</evidence>
<feature type="transmembrane region" description="Helical" evidence="1">
    <location>
        <begin position="170"/>
        <end position="189"/>
    </location>
</feature>
<name>A0A1I6GRA2_9EURY</name>
<keyword evidence="1" id="KW-0472">Membrane</keyword>
<feature type="transmembrane region" description="Helical" evidence="1">
    <location>
        <begin position="144"/>
        <end position="164"/>
    </location>
</feature>
<dbReference type="Pfam" id="PF24368">
    <property type="entry name" value="DUF7524"/>
    <property type="match status" value="1"/>
</dbReference>
<accession>A0A1I6GRA2</accession>
<evidence type="ECO:0000313" key="3">
    <source>
        <dbReference type="Proteomes" id="UP000243250"/>
    </source>
</evidence>
<sequence length="192" mass="19839">MTGSLEVELNGDGLHSVEAPPSFSATGAFDIVLENVGQAVHVHVHLDDELSTAASIDTGNHYVTGGDVQRVHVRTASLSEPVSGRLKIVTGYGAETAYVTVRIEPAAEKKPGIDVDETLSRPPKREPEPSIGEQLADLLPSQTVLPAVALGLLVLVVAGVVVTVVQNTVVVLTVGAILGAVAVAAAFVLREA</sequence>
<dbReference type="Proteomes" id="UP000243250">
    <property type="component" value="Unassembled WGS sequence"/>
</dbReference>
<keyword evidence="3" id="KW-1185">Reference proteome</keyword>
<dbReference type="RefSeq" id="WP_089878454.1">
    <property type="nucleotide sequence ID" value="NZ_FOYS01000002.1"/>
</dbReference>
<evidence type="ECO:0000256" key="1">
    <source>
        <dbReference type="SAM" id="Phobius"/>
    </source>
</evidence>
<keyword evidence="1" id="KW-0812">Transmembrane</keyword>
<proteinExistence type="predicted"/>
<organism evidence="2 3">
    <name type="scientific">Halogeometricum limi</name>
    <dbReference type="NCBI Taxonomy" id="555875"/>
    <lineage>
        <taxon>Archaea</taxon>
        <taxon>Methanobacteriati</taxon>
        <taxon>Methanobacteriota</taxon>
        <taxon>Stenosarchaea group</taxon>
        <taxon>Halobacteria</taxon>
        <taxon>Halobacteriales</taxon>
        <taxon>Haloferacaceae</taxon>
        <taxon>Halogeometricum</taxon>
    </lineage>
</organism>
<dbReference type="STRING" id="555875.SAMN04488124_1430"/>
<dbReference type="EMBL" id="FOYS01000002">
    <property type="protein sequence ID" value="SFR44708.1"/>
    <property type="molecule type" value="Genomic_DNA"/>
</dbReference>
<reference evidence="3" key="1">
    <citation type="submission" date="2016-10" db="EMBL/GenBank/DDBJ databases">
        <authorList>
            <person name="Varghese N."/>
            <person name="Submissions S."/>
        </authorList>
    </citation>
    <scope>NUCLEOTIDE SEQUENCE [LARGE SCALE GENOMIC DNA]</scope>
    <source>
        <strain evidence="3">CGMCC 1.8711</strain>
    </source>
</reference>
<protein>
    <submittedName>
        <fullName evidence="2">Uncharacterized protein</fullName>
    </submittedName>
</protein>
<dbReference type="OrthoDB" id="282430at2157"/>
<gene>
    <name evidence="2" type="ORF">SAMN04488124_1430</name>
</gene>